<organism evidence="2 3">
    <name type="scientific">Mucilaginibacter terrenus</name>
    <dbReference type="NCBI Taxonomy" id="2482727"/>
    <lineage>
        <taxon>Bacteria</taxon>
        <taxon>Pseudomonadati</taxon>
        <taxon>Bacteroidota</taxon>
        <taxon>Sphingobacteriia</taxon>
        <taxon>Sphingobacteriales</taxon>
        <taxon>Sphingobacteriaceae</taxon>
        <taxon>Mucilaginibacter</taxon>
    </lineage>
</organism>
<dbReference type="Proteomes" id="UP000260823">
    <property type="component" value="Unassembled WGS sequence"/>
</dbReference>
<feature type="transmembrane region" description="Helical" evidence="1">
    <location>
        <begin position="107"/>
        <end position="127"/>
    </location>
</feature>
<evidence type="ECO:0000313" key="2">
    <source>
        <dbReference type="EMBL" id="RFZ84771.1"/>
    </source>
</evidence>
<keyword evidence="3" id="KW-1185">Reference proteome</keyword>
<dbReference type="RefSeq" id="WP_117381673.1">
    <property type="nucleotide sequence ID" value="NZ_QWDE01000001.1"/>
</dbReference>
<proteinExistence type="predicted"/>
<protein>
    <submittedName>
        <fullName evidence="2">Uncharacterized protein</fullName>
    </submittedName>
</protein>
<gene>
    <name evidence="2" type="ORF">DYU05_03965</name>
</gene>
<dbReference type="AlphaFoldDB" id="A0A3E2NV31"/>
<comment type="caution">
    <text evidence="2">The sequence shown here is derived from an EMBL/GenBank/DDBJ whole genome shotgun (WGS) entry which is preliminary data.</text>
</comment>
<evidence type="ECO:0000256" key="1">
    <source>
        <dbReference type="SAM" id="Phobius"/>
    </source>
</evidence>
<keyword evidence="1" id="KW-0812">Transmembrane</keyword>
<name>A0A3E2NV31_9SPHI</name>
<reference evidence="2 3" key="1">
    <citation type="submission" date="2018-08" db="EMBL/GenBank/DDBJ databases">
        <title>Mucilaginibacter terrae sp. nov., isolated from manganese diggings.</title>
        <authorList>
            <person name="Huang Y."/>
            <person name="Zhou Z."/>
        </authorList>
    </citation>
    <scope>NUCLEOTIDE SEQUENCE [LARGE SCALE GENOMIC DNA]</scope>
    <source>
        <strain evidence="2 3">ZH6</strain>
    </source>
</reference>
<keyword evidence="1" id="KW-1133">Transmembrane helix</keyword>
<keyword evidence="1" id="KW-0472">Membrane</keyword>
<evidence type="ECO:0000313" key="3">
    <source>
        <dbReference type="Proteomes" id="UP000260823"/>
    </source>
</evidence>
<dbReference type="EMBL" id="QWDE01000001">
    <property type="protein sequence ID" value="RFZ84771.1"/>
    <property type="molecule type" value="Genomic_DNA"/>
</dbReference>
<accession>A0A3E2NV31</accession>
<sequence length="133" mass="14889">MFTRYDIDADVTPRNVGNAAAVFRQPFVNDLLSLLPGSKFSNLTGDDTPVNFQNVIDGLARISLGTSNIINDVKGKQRLGAYRNPIIPQRAYGYPDDGYDYYDNDRILGINKVVFFILAGLLIWAFMSQGHKR</sequence>